<dbReference type="Pfam" id="PF03466">
    <property type="entry name" value="LysR_substrate"/>
    <property type="match status" value="1"/>
</dbReference>
<evidence type="ECO:0000256" key="1">
    <source>
        <dbReference type="ARBA" id="ARBA00009437"/>
    </source>
</evidence>
<dbReference type="Proteomes" id="UP000438476">
    <property type="component" value="Unassembled WGS sequence"/>
</dbReference>
<dbReference type="AlphaFoldDB" id="A0A6I4T786"/>
<comment type="caution">
    <text evidence="6">The sequence shown here is derived from an EMBL/GenBank/DDBJ whole genome shotgun (WGS) entry which is preliminary data.</text>
</comment>
<keyword evidence="4" id="KW-0804">Transcription</keyword>
<dbReference type="Gene3D" id="1.10.10.10">
    <property type="entry name" value="Winged helix-like DNA-binding domain superfamily/Winged helix DNA-binding domain"/>
    <property type="match status" value="1"/>
</dbReference>
<comment type="similarity">
    <text evidence="1">Belongs to the LysR transcriptional regulatory family.</text>
</comment>
<keyword evidence="2" id="KW-0805">Transcription regulation</keyword>
<dbReference type="GO" id="GO:0003700">
    <property type="term" value="F:DNA-binding transcription factor activity"/>
    <property type="evidence" value="ECO:0007669"/>
    <property type="project" value="InterPro"/>
</dbReference>
<dbReference type="InterPro" id="IPR005119">
    <property type="entry name" value="LysR_subst-bd"/>
</dbReference>
<dbReference type="PANTHER" id="PTHR30419">
    <property type="entry name" value="HTH-TYPE TRANSCRIPTIONAL REGULATOR YBHD"/>
    <property type="match status" value="1"/>
</dbReference>
<dbReference type="Gene3D" id="3.40.190.290">
    <property type="match status" value="1"/>
</dbReference>
<dbReference type="InterPro" id="IPR050950">
    <property type="entry name" value="HTH-type_LysR_regulators"/>
</dbReference>
<evidence type="ECO:0000256" key="2">
    <source>
        <dbReference type="ARBA" id="ARBA00023015"/>
    </source>
</evidence>
<evidence type="ECO:0000313" key="7">
    <source>
        <dbReference type="Proteomes" id="UP000438476"/>
    </source>
</evidence>
<dbReference type="InterPro" id="IPR036390">
    <property type="entry name" value="WH_DNA-bd_sf"/>
</dbReference>
<dbReference type="SUPFAM" id="SSF53850">
    <property type="entry name" value="Periplasmic binding protein-like II"/>
    <property type="match status" value="1"/>
</dbReference>
<keyword evidence="3" id="KW-0238">DNA-binding</keyword>
<sequence length="302" mass="33159">MSEVALMYFYETAMLGTMRLASDKIGVAVSSISRQIGQLEREYGMPLFERGRRTIKLTAAGELALEYYQARQADKDAFQNRLADLRNARTGSIALAVGEGFLNRSFTKIIEEYQTANPGIELSITSGSTSDVMRMILDDEAHIGLVFQAEEDPKIRLRASAHQPLSVICAPGHPLAAMDGVSMAELAEQPLCLPPKGFSIRRALATAEARQNTWLNPMLTTGSIHIMREMAKKGRCVTVLPAISVRAEIEDGILVARPITDGELEQTMIGLIHRVGRQLHGPPGRLMAVLEKQLRSWTSSVA</sequence>
<dbReference type="PROSITE" id="PS50931">
    <property type="entry name" value="HTH_LYSR"/>
    <property type="match status" value="1"/>
</dbReference>
<dbReference type="InterPro" id="IPR000847">
    <property type="entry name" value="LysR_HTH_N"/>
</dbReference>
<dbReference type="SUPFAM" id="SSF46785">
    <property type="entry name" value="Winged helix' DNA-binding domain"/>
    <property type="match status" value="1"/>
</dbReference>
<protein>
    <submittedName>
        <fullName evidence="6">LysR family transcriptional regulator</fullName>
    </submittedName>
</protein>
<dbReference type="EMBL" id="WTYT01000007">
    <property type="protein sequence ID" value="MXO67034.1"/>
    <property type="molecule type" value="Genomic_DNA"/>
</dbReference>
<dbReference type="InterPro" id="IPR036388">
    <property type="entry name" value="WH-like_DNA-bd_sf"/>
</dbReference>
<organism evidence="6 7">
    <name type="scientific">Altericroceibacterium endophyticum</name>
    <dbReference type="NCBI Taxonomy" id="1808508"/>
    <lineage>
        <taxon>Bacteria</taxon>
        <taxon>Pseudomonadati</taxon>
        <taxon>Pseudomonadota</taxon>
        <taxon>Alphaproteobacteria</taxon>
        <taxon>Sphingomonadales</taxon>
        <taxon>Erythrobacteraceae</taxon>
        <taxon>Altericroceibacterium</taxon>
    </lineage>
</organism>
<dbReference type="Pfam" id="PF00126">
    <property type="entry name" value="HTH_1"/>
    <property type="match status" value="1"/>
</dbReference>
<dbReference type="GO" id="GO:0005829">
    <property type="term" value="C:cytosol"/>
    <property type="evidence" value="ECO:0007669"/>
    <property type="project" value="TreeGrafter"/>
</dbReference>
<evidence type="ECO:0000256" key="4">
    <source>
        <dbReference type="ARBA" id="ARBA00023163"/>
    </source>
</evidence>
<dbReference type="OrthoDB" id="7158941at2"/>
<feature type="domain" description="HTH lysR-type" evidence="5">
    <location>
        <begin position="1"/>
        <end position="58"/>
    </location>
</feature>
<accession>A0A6I4T786</accession>
<evidence type="ECO:0000256" key="3">
    <source>
        <dbReference type="ARBA" id="ARBA00023125"/>
    </source>
</evidence>
<dbReference type="PANTHER" id="PTHR30419:SF8">
    <property type="entry name" value="NITROGEN ASSIMILATION TRANSCRIPTIONAL ACTIVATOR-RELATED"/>
    <property type="match status" value="1"/>
</dbReference>
<dbReference type="RefSeq" id="WP_160737489.1">
    <property type="nucleotide sequence ID" value="NZ_WTYT01000007.1"/>
</dbReference>
<proteinExistence type="inferred from homology"/>
<evidence type="ECO:0000313" key="6">
    <source>
        <dbReference type="EMBL" id="MXO67034.1"/>
    </source>
</evidence>
<name>A0A6I4T786_9SPHN</name>
<evidence type="ECO:0000259" key="5">
    <source>
        <dbReference type="PROSITE" id="PS50931"/>
    </source>
</evidence>
<dbReference type="GO" id="GO:0003677">
    <property type="term" value="F:DNA binding"/>
    <property type="evidence" value="ECO:0007669"/>
    <property type="project" value="UniProtKB-KW"/>
</dbReference>
<keyword evidence="7" id="KW-1185">Reference proteome</keyword>
<gene>
    <name evidence="6" type="ORF">GRI91_14815</name>
</gene>
<reference evidence="6 7" key="1">
    <citation type="submission" date="2019-12" db="EMBL/GenBank/DDBJ databases">
        <title>Genomic-based taxomic classification of the family Erythrobacteraceae.</title>
        <authorList>
            <person name="Xu L."/>
        </authorList>
    </citation>
    <scope>NUCLEOTIDE SEQUENCE [LARGE SCALE GENOMIC DNA]</scope>
    <source>
        <strain evidence="6 7">LMG 29518</strain>
    </source>
</reference>